<dbReference type="AlphaFoldDB" id="A0A345PLX3"/>
<name>A0A345PLX3_9BACI</name>
<keyword evidence="2" id="KW-1185">Reference proteome</keyword>
<reference evidence="2" key="1">
    <citation type="submission" date="2017-11" db="EMBL/GenBank/DDBJ databases">
        <authorList>
            <person name="Zhu W."/>
        </authorList>
    </citation>
    <scope>NUCLEOTIDE SEQUENCE [LARGE SCALE GENOMIC DNA]</scope>
    <source>
        <strain evidence="2">160</strain>
    </source>
</reference>
<protein>
    <submittedName>
        <fullName evidence="1">Uncharacterized protein</fullName>
    </submittedName>
</protein>
<dbReference type="KEGG" id="ocn:CUC15_19650"/>
<organism evidence="1 2">
    <name type="scientific">Oceanobacillus zhaokaii</name>
    <dbReference type="NCBI Taxonomy" id="2052660"/>
    <lineage>
        <taxon>Bacteria</taxon>
        <taxon>Bacillati</taxon>
        <taxon>Bacillota</taxon>
        <taxon>Bacilli</taxon>
        <taxon>Bacillales</taxon>
        <taxon>Bacillaceae</taxon>
        <taxon>Oceanobacillus</taxon>
    </lineage>
</organism>
<proteinExistence type="predicted"/>
<dbReference type="OrthoDB" id="9812484at2"/>
<evidence type="ECO:0000313" key="2">
    <source>
        <dbReference type="Proteomes" id="UP000253908"/>
    </source>
</evidence>
<sequence>MKFSICFFEFFYNKRGDLLALKETDKKGEFKLLNHGALAYSLMGIGPFLGMRWINWEGEEVLIKV</sequence>
<evidence type="ECO:0000313" key="1">
    <source>
        <dbReference type="EMBL" id="AXI11003.1"/>
    </source>
</evidence>
<accession>A0A345PLX3</accession>
<gene>
    <name evidence="1" type="ORF">CUC15_19650</name>
</gene>
<dbReference type="EMBL" id="CP024848">
    <property type="protein sequence ID" value="AXI11003.1"/>
    <property type="molecule type" value="Genomic_DNA"/>
</dbReference>
<dbReference type="Proteomes" id="UP000253908">
    <property type="component" value="Chromosome"/>
</dbReference>